<dbReference type="InterPro" id="IPR036915">
    <property type="entry name" value="Cyclin-like_sf"/>
</dbReference>
<dbReference type="AlphaFoldDB" id="A0A8D1Z498"/>
<evidence type="ECO:0000256" key="1">
    <source>
        <dbReference type="ARBA" id="ARBA00005463"/>
    </source>
</evidence>
<protein>
    <recommendedName>
        <fullName evidence="3">Cyclin-like domain-containing protein</fullName>
    </recommendedName>
</protein>
<accession>A0A8D1Z498</accession>
<reference evidence="4" key="1">
    <citation type="submission" date="2025-08" db="UniProtKB">
        <authorList>
            <consortium name="Ensembl"/>
        </authorList>
    </citation>
    <scope>IDENTIFICATION</scope>
</reference>
<dbReference type="Gene3D" id="1.10.472.10">
    <property type="entry name" value="Cyclin-like"/>
    <property type="match status" value="1"/>
</dbReference>
<name>A0A8D1Z498_PIG</name>
<feature type="domain" description="Cyclin-like" evidence="3">
    <location>
        <begin position="108"/>
        <end position="196"/>
    </location>
</feature>
<dbReference type="SMART" id="SM00385">
    <property type="entry name" value="CYCLIN"/>
    <property type="match status" value="1"/>
</dbReference>
<dbReference type="CDD" id="cd20540">
    <property type="entry name" value="CYCLIN_CCNY_like"/>
    <property type="match status" value="1"/>
</dbReference>
<proteinExistence type="inferred from homology"/>
<dbReference type="InterPro" id="IPR013763">
    <property type="entry name" value="Cyclin-like_dom"/>
</dbReference>
<evidence type="ECO:0000313" key="4">
    <source>
        <dbReference type="Ensembl" id="ENSSSCP00065031627.1"/>
    </source>
</evidence>
<dbReference type="Ensembl" id="ENSSSCT00065072581.1">
    <property type="protein sequence ID" value="ENSSSCP00065031627.1"/>
    <property type="gene ID" value="ENSSSCG00065052998.1"/>
</dbReference>
<keyword evidence="2" id="KW-0195">Cyclin</keyword>
<dbReference type="Proteomes" id="UP000694725">
    <property type="component" value="Unplaced"/>
</dbReference>
<evidence type="ECO:0000259" key="3">
    <source>
        <dbReference type="SMART" id="SM00385"/>
    </source>
</evidence>
<dbReference type="PANTHER" id="PTHR14248">
    <property type="entry name" value="CYCLIN Y, ISOFORM A"/>
    <property type="match status" value="1"/>
</dbReference>
<organism evidence="4 5">
    <name type="scientific">Sus scrofa</name>
    <name type="common">Pig</name>
    <dbReference type="NCBI Taxonomy" id="9823"/>
    <lineage>
        <taxon>Eukaryota</taxon>
        <taxon>Metazoa</taxon>
        <taxon>Chordata</taxon>
        <taxon>Craniata</taxon>
        <taxon>Vertebrata</taxon>
        <taxon>Euteleostomi</taxon>
        <taxon>Mammalia</taxon>
        <taxon>Eutheria</taxon>
        <taxon>Laurasiatheria</taxon>
        <taxon>Artiodactyla</taxon>
        <taxon>Suina</taxon>
        <taxon>Suidae</taxon>
        <taxon>Sus</taxon>
    </lineage>
</organism>
<sequence length="245" mass="28722">MPEDLAFESNPSDHPRASTIFLSKSQTDVREKRKSNHLNHVSPGQLTKKYSSCSTIFLDDSTVSQPNLRTTIKCVTLWILTLHFFFFQREKVPEEYFKHDPEHKFIYRFVRTLFSAAQLTAECAIVTLVYLERLLTYAEIDICPTNWKRIVLGAILLASKVWDDQAVWNVDYCQILKDITVEDMWHVGKYERTPLDYIEQQRPIKIMAWDGKTLFLLPLPLTLDNSELPSVYLQLKHGNLWLRRD</sequence>
<comment type="similarity">
    <text evidence="1">Belongs to the cyclin family. Cyclin Y subfamily.</text>
</comment>
<dbReference type="Pfam" id="PF00134">
    <property type="entry name" value="Cyclin_N"/>
    <property type="match status" value="1"/>
</dbReference>
<evidence type="ECO:0000313" key="5">
    <source>
        <dbReference type="Proteomes" id="UP000694725"/>
    </source>
</evidence>
<dbReference type="SUPFAM" id="SSF47954">
    <property type="entry name" value="Cyclin-like"/>
    <property type="match status" value="1"/>
</dbReference>
<dbReference type="InterPro" id="IPR006671">
    <property type="entry name" value="Cyclin_N"/>
</dbReference>
<evidence type="ECO:0000256" key="2">
    <source>
        <dbReference type="RuleBase" id="RU000383"/>
    </source>
</evidence>